<dbReference type="EMBL" id="CP000553">
    <property type="protein sequence ID" value="ABM74970.1"/>
    <property type="molecule type" value="Genomic_DNA"/>
</dbReference>
<dbReference type="Proteomes" id="UP000002592">
    <property type="component" value="Chromosome"/>
</dbReference>
<reference evidence="2" key="1">
    <citation type="journal article" date="2007" name="PLoS Genet.">
        <title>Patterns and implications of gene gain and loss in the evolution of Prochlorococcus.</title>
        <authorList>
            <person name="Kettler G.C."/>
            <person name="Martiny A.C."/>
            <person name="Huang K."/>
            <person name="Zucker J."/>
            <person name="Coleman M.L."/>
            <person name="Rodrigue S."/>
            <person name="Chen F."/>
            <person name="Lapidus A."/>
            <person name="Ferriera S."/>
            <person name="Johnson J."/>
            <person name="Steglich C."/>
            <person name="Church G.M."/>
            <person name="Richardson P."/>
            <person name="Chisholm S.W."/>
        </authorList>
    </citation>
    <scope>NUCLEOTIDE SEQUENCE [LARGE SCALE GENOMIC DNA]</scope>
    <source>
        <strain evidence="2">NATL1A</strain>
    </source>
</reference>
<dbReference type="AlphaFoldDB" id="A2C0G0"/>
<protein>
    <submittedName>
        <fullName evidence="1">Uncharacterized protein</fullName>
    </submittedName>
</protein>
<dbReference type="HOGENOM" id="CLU_3294787_0_0_3"/>
<accession>A2C0G0</accession>
<organism evidence="1 2">
    <name type="scientific">Prochlorococcus marinus (strain NATL1A)</name>
    <dbReference type="NCBI Taxonomy" id="167555"/>
    <lineage>
        <taxon>Bacteria</taxon>
        <taxon>Bacillati</taxon>
        <taxon>Cyanobacteriota</taxon>
        <taxon>Cyanophyceae</taxon>
        <taxon>Synechococcales</taxon>
        <taxon>Prochlorococcaceae</taxon>
        <taxon>Prochlorococcus</taxon>
    </lineage>
</organism>
<proteinExistence type="predicted"/>
<dbReference type="eggNOG" id="ENOG5030SGG">
    <property type="taxonomic scope" value="Bacteria"/>
</dbReference>
<sequence length="40" mass="5012">MRIDSLRLEKIKKKRKRRIFRISIDFVILGRFRIKLILKN</sequence>
<gene>
    <name evidence="1" type="ordered locus">NATL1_04061</name>
</gene>
<dbReference type="KEGG" id="pme:NATL1_04061"/>
<name>A2C0G0_PROM1</name>
<evidence type="ECO:0000313" key="1">
    <source>
        <dbReference type="EMBL" id="ABM74970.1"/>
    </source>
</evidence>
<evidence type="ECO:0000313" key="2">
    <source>
        <dbReference type="Proteomes" id="UP000002592"/>
    </source>
</evidence>